<keyword evidence="1" id="KW-0479">Metal-binding</keyword>
<keyword evidence="5" id="KW-0732">Signal</keyword>
<sequence>MGFPCVLNISNCMSIKVVLSYFKFLLMMALTHVGLPKPPQEQVDSADEINPTSHVLILDGPTPSIVTIPVQELISLIKKKLPVVEYINFLERFNGELEDSNYNNSNSICNVCLDSIEKRHEIRELSNCCHVFHKQCLDCWVDVGQITCPLCRSMLLPLKGDRLQLQELCSSNGPLSPSPVPVPVHVLTSLIKETLPVVAYNNLRLQPHEGSSINMACAVCLDCIEKSHEIRKLYNCSHVFHRECLDEGYVTCPLCRSKLYSTKAVTRRCTAHVS</sequence>
<protein>
    <recommendedName>
        <fullName evidence="6">RING-type domain-containing protein</fullName>
    </recommendedName>
</protein>
<dbReference type="InterPro" id="IPR013083">
    <property type="entry name" value="Znf_RING/FYVE/PHD"/>
</dbReference>
<dbReference type="PROSITE" id="PS50089">
    <property type="entry name" value="ZF_RING_2"/>
    <property type="match status" value="2"/>
</dbReference>
<dbReference type="InterPro" id="IPR001841">
    <property type="entry name" value="Znf_RING"/>
</dbReference>
<accession>A0ABQ8GXZ6</accession>
<feature type="domain" description="RING-type" evidence="6">
    <location>
        <begin position="217"/>
        <end position="256"/>
    </location>
</feature>
<feature type="domain" description="RING-type" evidence="6">
    <location>
        <begin position="109"/>
        <end position="152"/>
    </location>
</feature>
<name>A0ABQ8GXZ6_9ROSI</name>
<evidence type="ECO:0000256" key="2">
    <source>
        <dbReference type="ARBA" id="ARBA00022771"/>
    </source>
</evidence>
<proteinExistence type="predicted"/>
<evidence type="ECO:0000256" key="1">
    <source>
        <dbReference type="ARBA" id="ARBA00022723"/>
    </source>
</evidence>
<dbReference type="SUPFAM" id="SSF57850">
    <property type="entry name" value="RING/U-box"/>
    <property type="match status" value="2"/>
</dbReference>
<feature type="chain" id="PRO_5046221813" description="RING-type domain-containing protein" evidence="5">
    <location>
        <begin position="37"/>
        <end position="274"/>
    </location>
</feature>
<evidence type="ECO:0000256" key="5">
    <source>
        <dbReference type="SAM" id="SignalP"/>
    </source>
</evidence>
<dbReference type="PANTHER" id="PTHR45969">
    <property type="entry name" value="RING ZINC FINGER PROTEIN-RELATED"/>
    <property type="match status" value="1"/>
</dbReference>
<dbReference type="Gene3D" id="3.30.40.10">
    <property type="entry name" value="Zinc/RING finger domain, C3HC4 (zinc finger)"/>
    <property type="match status" value="2"/>
</dbReference>
<reference evidence="7 8" key="1">
    <citation type="submission" date="2021-02" db="EMBL/GenBank/DDBJ databases">
        <title>Plant Genome Project.</title>
        <authorList>
            <person name="Zhang R.-G."/>
        </authorList>
    </citation>
    <scope>NUCLEOTIDE SEQUENCE [LARGE SCALE GENOMIC DNA]</scope>
    <source>
        <tissue evidence="7">Leaves</tissue>
    </source>
</reference>
<dbReference type="Proteomes" id="UP000827721">
    <property type="component" value="Unassembled WGS sequence"/>
</dbReference>
<evidence type="ECO:0000313" key="7">
    <source>
        <dbReference type="EMBL" id="KAH7519040.1"/>
    </source>
</evidence>
<evidence type="ECO:0000313" key="8">
    <source>
        <dbReference type="Proteomes" id="UP000827721"/>
    </source>
</evidence>
<dbReference type="PANTHER" id="PTHR45969:SF81">
    <property type="entry name" value="OS08G0157400 PROTEIN"/>
    <property type="match status" value="1"/>
</dbReference>
<evidence type="ECO:0000256" key="4">
    <source>
        <dbReference type="PROSITE-ProRule" id="PRU00175"/>
    </source>
</evidence>
<gene>
    <name evidence="7" type="ORF">JRO89_XSUnG0147600</name>
</gene>
<comment type="caution">
    <text evidence="7">The sequence shown here is derived from an EMBL/GenBank/DDBJ whole genome shotgun (WGS) entry which is preliminary data.</text>
</comment>
<organism evidence="7 8">
    <name type="scientific">Xanthoceras sorbifolium</name>
    <dbReference type="NCBI Taxonomy" id="99658"/>
    <lineage>
        <taxon>Eukaryota</taxon>
        <taxon>Viridiplantae</taxon>
        <taxon>Streptophyta</taxon>
        <taxon>Embryophyta</taxon>
        <taxon>Tracheophyta</taxon>
        <taxon>Spermatophyta</taxon>
        <taxon>Magnoliopsida</taxon>
        <taxon>eudicotyledons</taxon>
        <taxon>Gunneridae</taxon>
        <taxon>Pentapetalae</taxon>
        <taxon>rosids</taxon>
        <taxon>malvids</taxon>
        <taxon>Sapindales</taxon>
        <taxon>Sapindaceae</taxon>
        <taxon>Xanthoceroideae</taxon>
        <taxon>Xanthoceras</taxon>
    </lineage>
</organism>
<feature type="signal peptide" evidence="5">
    <location>
        <begin position="1"/>
        <end position="36"/>
    </location>
</feature>
<dbReference type="Pfam" id="PF13639">
    <property type="entry name" value="zf-RING_2"/>
    <property type="match status" value="2"/>
</dbReference>
<dbReference type="SMART" id="SM00184">
    <property type="entry name" value="RING"/>
    <property type="match status" value="2"/>
</dbReference>
<evidence type="ECO:0000259" key="6">
    <source>
        <dbReference type="PROSITE" id="PS50089"/>
    </source>
</evidence>
<keyword evidence="2 4" id="KW-0863">Zinc-finger</keyword>
<keyword evidence="8" id="KW-1185">Reference proteome</keyword>
<keyword evidence="3" id="KW-0862">Zinc</keyword>
<dbReference type="EMBL" id="JAFEMO010000382">
    <property type="protein sequence ID" value="KAH7519040.1"/>
    <property type="molecule type" value="Genomic_DNA"/>
</dbReference>
<evidence type="ECO:0000256" key="3">
    <source>
        <dbReference type="ARBA" id="ARBA00022833"/>
    </source>
</evidence>